<accession>A0A5B7G6F8</accession>
<dbReference type="AlphaFoldDB" id="A0A5B7G6F8"/>
<dbReference type="Proteomes" id="UP000324222">
    <property type="component" value="Unassembled WGS sequence"/>
</dbReference>
<evidence type="ECO:0000313" key="2">
    <source>
        <dbReference type="Proteomes" id="UP000324222"/>
    </source>
</evidence>
<evidence type="ECO:0000313" key="1">
    <source>
        <dbReference type="EMBL" id="MPC55521.1"/>
    </source>
</evidence>
<comment type="caution">
    <text evidence="1">The sequence shown here is derived from an EMBL/GenBank/DDBJ whole genome shotgun (WGS) entry which is preliminary data.</text>
</comment>
<organism evidence="1 2">
    <name type="scientific">Portunus trituberculatus</name>
    <name type="common">Swimming crab</name>
    <name type="synonym">Neptunus trituberculatus</name>
    <dbReference type="NCBI Taxonomy" id="210409"/>
    <lineage>
        <taxon>Eukaryota</taxon>
        <taxon>Metazoa</taxon>
        <taxon>Ecdysozoa</taxon>
        <taxon>Arthropoda</taxon>
        <taxon>Crustacea</taxon>
        <taxon>Multicrustacea</taxon>
        <taxon>Malacostraca</taxon>
        <taxon>Eumalacostraca</taxon>
        <taxon>Eucarida</taxon>
        <taxon>Decapoda</taxon>
        <taxon>Pleocyemata</taxon>
        <taxon>Brachyura</taxon>
        <taxon>Eubrachyura</taxon>
        <taxon>Portunoidea</taxon>
        <taxon>Portunidae</taxon>
        <taxon>Portuninae</taxon>
        <taxon>Portunus</taxon>
    </lineage>
</organism>
<dbReference type="OrthoDB" id="1641903at2759"/>
<sequence>MMPVITLLTAVHPPCATLSLANMTREAQQEEWLGRIRDVQGAIATVSVFQITLGFTGSSN</sequence>
<gene>
    <name evidence="1" type="ORF">E2C01_049460</name>
</gene>
<name>A0A5B7G6F8_PORTR</name>
<reference evidence="1 2" key="1">
    <citation type="submission" date="2019-05" db="EMBL/GenBank/DDBJ databases">
        <title>Another draft genome of Portunus trituberculatus and its Hox gene families provides insights of decapod evolution.</title>
        <authorList>
            <person name="Jeong J.-H."/>
            <person name="Song I."/>
            <person name="Kim S."/>
            <person name="Choi T."/>
            <person name="Kim D."/>
            <person name="Ryu S."/>
            <person name="Kim W."/>
        </authorList>
    </citation>
    <scope>NUCLEOTIDE SEQUENCE [LARGE SCALE GENOMIC DNA]</scope>
    <source>
        <tissue evidence="1">Muscle</tissue>
    </source>
</reference>
<protein>
    <submittedName>
        <fullName evidence="1">Uncharacterized protein</fullName>
    </submittedName>
</protein>
<proteinExistence type="predicted"/>
<dbReference type="EMBL" id="VSRR010013255">
    <property type="protein sequence ID" value="MPC55521.1"/>
    <property type="molecule type" value="Genomic_DNA"/>
</dbReference>
<keyword evidence="2" id="KW-1185">Reference proteome</keyword>